<dbReference type="InterPro" id="IPR036388">
    <property type="entry name" value="WH-like_DNA-bd_sf"/>
</dbReference>
<dbReference type="AlphaFoldDB" id="A0A561QPG5"/>
<dbReference type="Pfam" id="PF13412">
    <property type="entry name" value="HTH_24"/>
    <property type="match status" value="1"/>
</dbReference>
<keyword evidence="4 7" id="KW-0418">Kinase</keyword>
<dbReference type="Pfam" id="PF00294">
    <property type="entry name" value="PfkB"/>
    <property type="match status" value="1"/>
</dbReference>
<dbReference type="InterPro" id="IPR036390">
    <property type="entry name" value="WH_DNA-bd_sf"/>
</dbReference>
<gene>
    <name evidence="7" type="ORF">FHW37_105328</name>
</gene>
<keyword evidence="3" id="KW-0547">Nucleotide-binding</keyword>
<dbReference type="GO" id="GO:0016301">
    <property type="term" value="F:kinase activity"/>
    <property type="evidence" value="ECO:0007669"/>
    <property type="project" value="UniProtKB-KW"/>
</dbReference>
<keyword evidence="5" id="KW-0067">ATP-binding</keyword>
<sequence length="371" mass="39253">MDDLTPQETAVLDIIRKDPFAGQQEIADALGVARSTVAAHIVQLMQKGHVLGRGYVMPSPSRAVCIGGAVLDRKYHARQELVLRTSNPVDGSRSMGGVARNVAENLSRLGTDTAFVSIVGDDEGGRTLIAYMRERGIDVSQVIVSTERPTAEYAAILDKSGDLMLGIADMSIFDLFRPDHIDRVWPHLASASWVFSDCNPSAETLAALISRRRDARFKLAIDAVSTVKAARLPKDLNGIDLLFMNIDEANVILGRTGRDTIGDASEAALALQQAGAVATVVTMGADGIAVAGPDGAKTFAAVRANSVDMTGAGDAMIAGTLSRVIAGDDIYTAARTGALVGTLTTESEASVHPDLSETFLQAHMHRLSDLT</sequence>
<proteinExistence type="inferred from homology"/>
<organism evidence="7 8">
    <name type="scientific">Neorhizobium alkalisoli</name>
    <dbReference type="NCBI Taxonomy" id="528178"/>
    <lineage>
        <taxon>Bacteria</taxon>
        <taxon>Pseudomonadati</taxon>
        <taxon>Pseudomonadota</taxon>
        <taxon>Alphaproteobacteria</taxon>
        <taxon>Hyphomicrobiales</taxon>
        <taxon>Rhizobiaceae</taxon>
        <taxon>Rhizobium/Agrobacterium group</taxon>
        <taxon>Neorhizobium</taxon>
    </lineage>
</organism>
<evidence type="ECO:0000256" key="5">
    <source>
        <dbReference type="ARBA" id="ARBA00022840"/>
    </source>
</evidence>
<dbReference type="Gene3D" id="1.10.10.10">
    <property type="entry name" value="Winged helix-like DNA-binding domain superfamily/Winged helix DNA-binding domain"/>
    <property type="match status" value="1"/>
</dbReference>
<keyword evidence="8" id="KW-1185">Reference proteome</keyword>
<dbReference type="InterPro" id="IPR002173">
    <property type="entry name" value="Carboh/pur_kinase_PfkB_CS"/>
</dbReference>
<evidence type="ECO:0000313" key="8">
    <source>
        <dbReference type="Proteomes" id="UP000320653"/>
    </source>
</evidence>
<dbReference type="PANTHER" id="PTHR43085:SF1">
    <property type="entry name" value="PSEUDOURIDINE KINASE-RELATED"/>
    <property type="match status" value="1"/>
</dbReference>
<dbReference type="InterPro" id="IPR050306">
    <property type="entry name" value="PfkB_Carbo_kinase"/>
</dbReference>
<evidence type="ECO:0000313" key="7">
    <source>
        <dbReference type="EMBL" id="TWF52229.1"/>
    </source>
</evidence>
<dbReference type="SUPFAM" id="SSF53613">
    <property type="entry name" value="Ribokinase-like"/>
    <property type="match status" value="1"/>
</dbReference>
<dbReference type="OrthoDB" id="9806249at2"/>
<dbReference type="InterPro" id="IPR029056">
    <property type="entry name" value="Ribokinase-like"/>
</dbReference>
<dbReference type="PANTHER" id="PTHR43085">
    <property type="entry name" value="HEXOKINASE FAMILY MEMBER"/>
    <property type="match status" value="1"/>
</dbReference>
<dbReference type="RefSeq" id="WP_145639864.1">
    <property type="nucleotide sequence ID" value="NZ_VIWP01000005.1"/>
</dbReference>
<dbReference type="GO" id="GO:0005524">
    <property type="term" value="F:ATP binding"/>
    <property type="evidence" value="ECO:0007669"/>
    <property type="project" value="UniProtKB-KW"/>
</dbReference>
<evidence type="ECO:0000259" key="6">
    <source>
        <dbReference type="Pfam" id="PF00294"/>
    </source>
</evidence>
<dbReference type="Proteomes" id="UP000320653">
    <property type="component" value="Unassembled WGS sequence"/>
</dbReference>
<dbReference type="Gene3D" id="3.40.1190.20">
    <property type="match status" value="1"/>
</dbReference>
<name>A0A561QPG5_9HYPH</name>
<evidence type="ECO:0000256" key="3">
    <source>
        <dbReference type="ARBA" id="ARBA00022741"/>
    </source>
</evidence>
<dbReference type="CDD" id="cd01941">
    <property type="entry name" value="YeiC_kinase_like"/>
    <property type="match status" value="1"/>
</dbReference>
<evidence type="ECO:0000256" key="1">
    <source>
        <dbReference type="ARBA" id="ARBA00010688"/>
    </source>
</evidence>
<protein>
    <submittedName>
        <fullName evidence="7">Pseudouridine kinase</fullName>
    </submittedName>
</protein>
<comment type="similarity">
    <text evidence="1">Belongs to the carbohydrate kinase PfkB family.</text>
</comment>
<keyword evidence="2" id="KW-0808">Transferase</keyword>
<accession>A0A561QPG5</accession>
<dbReference type="EMBL" id="VIWP01000005">
    <property type="protein sequence ID" value="TWF52229.1"/>
    <property type="molecule type" value="Genomic_DNA"/>
</dbReference>
<dbReference type="InterPro" id="IPR011611">
    <property type="entry name" value="PfkB_dom"/>
</dbReference>
<evidence type="ECO:0000256" key="4">
    <source>
        <dbReference type="ARBA" id="ARBA00022777"/>
    </source>
</evidence>
<reference evidence="7 8" key="1">
    <citation type="submission" date="2019-06" db="EMBL/GenBank/DDBJ databases">
        <title>Sorghum-associated microbial communities from plants grown in Nebraska, USA.</title>
        <authorList>
            <person name="Schachtman D."/>
        </authorList>
    </citation>
    <scope>NUCLEOTIDE SEQUENCE [LARGE SCALE GENOMIC DNA]</scope>
    <source>
        <strain evidence="7 8">1225</strain>
    </source>
</reference>
<dbReference type="PROSITE" id="PS00583">
    <property type="entry name" value="PFKB_KINASES_1"/>
    <property type="match status" value="1"/>
</dbReference>
<dbReference type="SUPFAM" id="SSF46785">
    <property type="entry name" value="Winged helix' DNA-binding domain"/>
    <property type="match status" value="1"/>
</dbReference>
<evidence type="ECO:0000256" key="2">
    <source>
        <dbReference type="ARBA" id="ARBA00022679"/>
    </source>
</evidence>
<comment type="caution">
    <text evidence="7">The sequence shown here is derived from an EMBL/GenBank/DDBJ whole genome shotgun (WGS) entry which is preliminary data.</text>
</comment>
<feature type="domain" description="Carbohydrate kinase PfkB" evidence="6">
    <location>
        <begin position="64"/>
        <end position="350"/>
    </location>
</feature>